<evidence type="ECO:0000256" key="10">
    <source>
        <dbReference type="ARBA" id="ARBA00048138"/>
    </source>
</evidence>
<keyword evidence="9" id="KW-0718">Serine biosynthesis</keyword>
<name>A0ABS7YZ51_9FIRM</name>
<keyword evidence="8" id="KW-0460">Magnesium</keyword>
<dbReference type="Gene3D" id="1.20.1440.320">
    <property type="match status" value="1"/>
</dbReference>
<dbReference type="EC" id="3.1.3.3" evidence="4"/>
<evidence type="ECO:0000256" key="4">
    <source>
        <dbReference type="ARBA" id="ARBA00012640"/>
    </source>
</evidence>
<dbReference type="InterPro" id="IPR036412">
    <property type="entry name" value="HAD-like_sf"/>
</dbReference>
<dbReference type="EMBL" id="JAIWIY010000001">
    <property type="protein sequence ID" value="MCA2096394.1"/>
    <property type="molecule type" value="Genomic_DNA"/>
</dbReference>
<dbReference type="Gene3D" id="3.40.50.1000">
    <property type="entry name" value="HAD superfamily/HAD-like"/>
    <property type="match status" value="1"/>
</dbReference>
<dbReference type="RefSeq" id="WP_209774463.1">
    <property type="nucleotide sequence ID" value="NZ_JAGGLO010000007.1"/>
</dbReference>
<reference evidence="13" key="1">
    <citation type="submission" date="2023-07" db="EMBL/GenBank/DDBJ databases">
        <title>FDA dAtabase for Regulatory Grade micrObial Sequences (FDA-ARGOS): Supporting development and validation of Infectious Disease Dx tests.</title>
        <authorList>
            <person name="Sproer C."/>
            <person name="Gronow S."/>
            <person name="Severitt S."/>
            <person name="Schroder I."/>
            <person name="Tallon L."/>
            <person name="Sadzewicz L."/>
            <person name="Zhao X."/>
            <person name="Boylan J."/>
            <person name="Ott S."/>
            <person name="Bowen H."/>
            <person name="Vavikolanu K."/>
            <person name="Hazen T."/>
            <person name="Aluvathingal J."/>
            <person name="Nadendla S."/>
            <person name="Lowell S."/>
            <person name="Myers T."/>
            <person name="Yan Y."/>
        </authorList>
    </citation>
    <scope>NUCLEOTIDE SEQUENCE [LARGE SCALE GENOMIC DNA]</scope>
    <source>
        <strain evidence="13">FDAARGOS_1538</strain>
    </source>
</reference>
<dbReference type="InterPro" id="IPR050582">
    <property type="entry name" value="HAD-like_SerB"/>
</dbReference>
<organism evidence="12 13">
    <name type="scientific">Anaerococcus degeneri</name>
    <dbReference type="NCBI Taxonomy" id="361500"/>
    <lineage>
        <taxon>Bacteria</taxon>
        <taxon>Bacillati</taxon>
        <taxon>Bacillota</taxon>
        <taxon>Tissierellia</taxon>
        <taxon>Tissierellales</taxon>
        <taxon>Peptoniphilaceae</taxon>
        <taxon>Anaerococcus</taxon>
    </lineage>
</organism>
<dbReference type="PANTHER" id="PTHR43344:SF2">
    <property type="entry name" value="PHOSPHOSERINE PHOSPHATASE"/>
    <property type="match status" value="1"/>
</dbReference>
<keyword evidence="5" id="KW-0028">Amino-acid biosynthesis</keyword>
<evidence type="ECO:0000256" key="6">
    <source>
        <dbReference type="ARBA" id="ARBA00022723"/>
    </source>
</evidence>
<comment type="catalytic activity">
    <reaction evidence="11">
        <text>O-phospho-D-serine + H2O = D-serine + phosphate</text>
        <dbReference type="Rhea" id="RHEA:24873"/>
        <dbReference type="ChEBI" id="CHEBI:15377"/>
        <dbReference type="ChEBI" id="CHEBI:35247"/>
        <dbReference type="ChEBI" id="CHEBI:43474"/>
        <dbReference type="ChEBI" id="CHEBI:58680"/>
        <dbReference type="EC" id="3.1.3.3"/>
    </reaction>
</comment>
<protein>
    <recommendedName>
        <fullName evidence="4">phosphoserine phosphatase</fullName>
        <ecNumber evidence="4">3.1.3.3</ecNumber>
    </recommendedName>
</protein>
<keyword evidence="6" id="KW-0479">Metal-binding</keyword>
<evidence type="ECO:0000256" key="5">
    <source>
        <dbReference type="ARBA" id="ARBA00022605"/>
    </source>
</evidence>
<dbReference type="Proteomes" id="UP001198374">
    <property type="component" value="Unassembled WGS sequence"/>
</dbReference>
<sequence>MKEYIKKGSWNDRAFQFLNKLIGDHGRDNPAYNPERNPFAVFDWDNTSIIGDVEEAAFYYLVTNLAFKINPDELYKIIRKNVDKSDFADPYRNLDGKPINIDKISNDIYEAYRRLYGTSDRLGGDLPFEIIKETNVYKEFVAKMIFRYKAAEYDKNARDPYCWMTFLFTNYKQNEIEEFCEKAFAFVKKQEARREIFTSPEMESEAGRISVSYFVGMGDIPEMANLFHTLEQEGIDVYVVSASFIDIVRAFATKNSYKFDEKKVLGLRLAKDDEGKVLPELDHYFPLTQKAGKSETIRKLIQNETNYGPILVGGDSDGDYAMMTDFEVTDLGLIIDRKLGGEINNLKEAALKGSCRYLLQARDQYGKKFIRQERSI</sequence>
<gene>
    <name evidence="12" type="ORF">LDJ82_05640</name>
</gene>
<comment type="caution">
    <text evidence="12">The sequence shown here is derived from an EMBL/GenBank/DDBJ whole genome shotgun (WGS) entry which is preliminary data.</text>
</comment>
<keyword evidence="7" id="KW-0378">Hydrolase</keyword>
<comment type="pathway">
    <text evidence="2">Amino-acid biosynthesis; L-serine biosynthesis; L-serine from 3-phospho-D-glycerate: step 3/3.</text>
</comment>
<keyword evidence="13" id="KW-1185">Reference proteome</keyword>
<comment type="catalytic activity">
    <reaction evidence="10">
        <text>O-phospho-L-serine + H2O = L-serine + phosphate</text>
        <dbReference type="Rhea" id="RHEA:21208"/>
        <dbReference type="ChEBI" id="CHEBI:15377"/>
        <dbReference type="ChEBI" id="CHEBI:33384"/>
        <dbReference type="ChEBI" id="CHEBI:43474"/>
        <dbReference type="ChEBI" id="CHEBI:57524"/>
        <dbReference type="EC" id="3.1.3.3"/>
    </reaction>
</comment>
<dbReference type="SUPFAM" id="SSF56784">
    <property type="entry name" value="HAD-like"/>
    <property type="match status" value="1"/>
</dbReference>
<evidence type="ECO:0000256" key="1">
    <source>
        <dbReference type="ARBA" id="ARBA00001946"/>
    </source>
</evidence>
<evidence type="ECO:0000256" key="8">
    <source>
        <dbReference type="ARBA" id="ARBA00022842"/>
    </source>
</evidence>
<dbReference type="PANTHER" id="PTHR43344">
    <property type="entry name" value="PHOSPHOSERINE PHOSPHATASE"/>
    <property type="match status" value="1"/>
</dbReference>
<comment type="similarity">
    <text evidence="3">Belongs to the HAD-like hydrolase superfamily. SerB family.</text>
</comment>
<evidence type="ECO:0000256" key="9">
    <source>
        <dbReference type="ARBA" id="ARBA00023299"/>
    </source>
</evidence>
<comment type="cofactor">
    <cofactor evidence="1">
        <name>Mg(2+)</name>
        <dbReference type="ChEBI" id="CHEBI:18420"/>
    </cofactor>
</comment>
<proteinExistence type="inferred from homology"/>
<evidence type="ECO:0000256" key="2">
    <source>
        <dbReference type="ARBA" id="ARBA00005135"/>
    </source>
</evidence>
<dbReference type="InterPro" id="IPR023214">
    <property type="entry name" value="HAD_sf"/>
</dbReference>
<evidence type="ECO:0000256" key="7">
    <source>
        <dbReference type="ARBA" id="ARBA00022801"/>
    </source>
</evidence>
<evidence type="ECO:0000256" key="3">
    <source>
        <dbReference type="ARBA" id="ARBA00009184"/>
    </source>
</evidence>
<accession>A0ABS7YZ51</accession>
<evidence type="ECO:0000313" key="12">
    <source>
        <dbReference type="EMBL" id="MCA2096394.1"/>
    </source>
</evidence>
<evidence type="ECO:0000256" key="11">
    <source>
        <dbReference type="ARBA" id="ARBA00048523"/>
    </source>
</evidence>
<evidence type="ECO:0000313" key="13">
    <source>
        <dbReference type="Proteomes" id="UP001198374"/>
    </source>
</evidence>